<evidence type="ECO:0000256" key="8">
    <source>
        <dbReference type="SAM" id="MobiDB-lite"/>
    </source>
</evidence>
<keyword evidence="11" id="KW-1185">Reference proteome</keyword>
<feature type="region of interest" description="Disordered" evidence="8">
    <location>
        <begin position="133"/>
        <end position="231"/>
    </location>
</feature>
<dbReference type="Gene3D" id="3.30.420.270">
    <property type="match status" value="1"/>
</dbReference>
<keyword evidence="4 7" id="KW-0812">Transmembrane</keyword>
<feature type="compositionally biased region" description="Low complexity" evidence="8">
    <location>
        <begin position="171"/>
        <end position="187"/>
    </location>
</feature>
<feature type="transmembrane region" description="Helical" evidence="9">
    <location>
        <begin position="12"/>
        <end position="35"/>
    </location>
</feature>
<keyword evidence="3" id="KW-1003">Cell membrane</keyword>
<gene>
    <name evidence="10" type="ORF">PL8927_720252</name>
</gene>
<evidence type="ECO:0000256" key="2">
    <source>
        <dbReference type="ARBA" id="ARBA00005811"/>
    </source>
</evidence>
<organism evidence="10 11">
    <name type="scientific">Planktothrix serta PCC 8927</name>
    <dbReference type="NCBI Taxonomy" id="671068"/>
    <lineage>
        <taxon>Bacteria</taxon>
        <taxon>Bacillati</taxon>
        <taxon>Cyanobacteriota</taxon>
        <taxon>Cyanophyceae</taxon>
        <taxon>Oscillatoriophycideae</taxon>
        <taxon>Oscillatoriales</taxon>
        <taxon>Microcoleaceae</taxon>
        <taxon>Planktothrix</taxon>
    </lineage>
</organism>
<dbReference type="RefSeq" id="WP_083624249.1">
    <property type="nucleotide sequence ID" value="NZ_LR734877.1"/>
</dbReference>
<dbReference type="AlphaFoldDB" id="A0A7Z9BUV6"/>
<dbReference type="PANTHER" id="PTHR30558">
    <property type="entry name" value="EXBD MEMBRANE COMPONENT OF PMF-DRIVEN MACROMOLECULE IMPORT SYSTEM"/>
    <property type="match status" value="1"/>
</dbReference>
<comment type="subcellular location">
    <subcellularLocation>
        <location evidence="1">Cell membrane</location>
        <topology evidence="1">Single-pass membrane protein</topology>
    </subcellularLocation>
    <subcellularLocation>
        <location evidence="7">Cell membrane</location>
        <topology evidence="7">Single-pass type II membrane protein</topology>
    </subcellularLocation>
</comment>
<protein>
    <submittedName>
        <fullName evidence="10">Biopolymer transport protein ExbD</fullName>
    </submittedName>
</protein>
<dbReference type="PANTHER" id="PTHR30558:SF3">
    <property type="entry name" value="BIOPOLYMER TRANSPORT PROTEIN EXBD-RELATED"/>
    <property type="match status" value="1"/>
</dbReference>
<evidence type="ECO:0000313" key="11">
    <source>
        <dbReference type="Proteomes" id="UP000184550"/>
    </source>
</evidence>
<comment type="caution">
    <text evidence="10">The sequence shown here is derived from an EMBL/GenBank/DDBJ whole genome shotgun (WGS) entry which is preliminary data.</text>
</comment>
<keyword evidence="7" id="KW-0653">Protein transport</keyword>
<evidence type="ECO:0000256" key="6">
    <source>
        <dbReference type="ARBA" id="ARBA00023136"/>
    </source>
</evidence>
<dbReference type="Pfam" id="PF02472">
    <property type="entry name" value="ExbD"/>
    <property type="match status" value="1"/>
</dbReference>
<comment type="similarity">
    <text evidence="2 7">Belongs to the ExbD/TolR family.</text>
</comment>
<keyword evidence="6 9" id="KW-0472">Membrane</keyword>
<feature type="compositionally biased region" description="Pro residues" evidence="8">
    <location>
        <begin position="141"/>
        <end position="154"/>
    </location>
</feature>
<evidence type="ECO:0000256" key="1">
    <source>
        <dbReference type="ARBA" id="ARBA00004162"/>
    </source>
</evidence>
<dbReference type="InterPro" id="IPR003400">
    <property type="entry name" value="ExbD"/>
</dbReference>
<name>A0A7Z9BUV6_9CYAN</name>
<keyword evidence="5 9" id="KW-1133">Transmembrane helix</keyword>
<evidence type="ECO:0000313" key="10">
    <source>
        <dbReference type="EMBL" id="VXD21858.1"/>
    </source>
</evidence>
<keyword evidence="7" id="KW-0813">Transport</keyword>
<accession>A0A7Z9BUV6</accession>
<evidence type="ECO:0000256" key="7">
    <source>
        <dbReference type="RuleBase" id="RU003879"/>
    </source>
</evidence>
<feature type="compositionally biased region" description="Polar residues" evidence="8">
    <location>
        <begin position="205"/>
        <end position="222"/>
    </location>
</feature>
<dbReference type="GO" id="GO:0015031">
    <property type="term" value="P:protein transport"/>
    <property type="evidence" value="ECO:0007669"/>
    <property type="project" value="UniProtKB-KW"/>
</dbReference>
<dbReference type="GO" id="GO:0005886">
    <property type="term" value="C:plasma membrane"/>
    <property type="evidence" value="ECO:0007669"/>
    <property type="project" value="UniProtKB-SubCell"/>
</dbReference>
<evidence type="ECO:0000256" key="5">
    <source>
        <dbReference type="ARBA" id="ARBA00022989"/>
    </source>
</evidence>
<evidence type="ECO:0000256" key="4">
    <source>
        <dbReference type="ARBA" id="ARBA00022692"/>
    </source>
</evidence>
<evidence type="ECO:0000256" key="3">
    <source>
        <dbReference type="ARBA" id="ARBA00022475"/>
    </source>
</evidence>
<evidence type="ECO:0000256" key="9">
    <source>
        <dbReference type="SAM" id="Phobius"/>
    </source>
</evidence>
<reference evidence="10" key="1">
    <citation type="submission" date="2019-10" db="EMBL/GenBank/DDBJ databases">
        <authorList>
            <consortium name="Genoscope - CEA"/>
            <person name="William W."/>
        </authorList>
    </citation>
    <scope>NUCLEOTIDE SEQUENCE [LARGE SCALE GENOMIC DNA]</scope>
    <source>
        <strain evidence="10">BBR_PRJEB10992</strain>
    </source>
</reference>
<dbReference type="EMBL" id="CZCU02000149">
    <property type="protein sequence ID" value="VXD21858.1"/>
    <property type="molecule type" value="Genomic_DNA"/>
</dbReference>
<dbReference type="OrthoDB" id="1682382at2"/>
<proteinExistence type="inferred from homology"/>
<dbReference type="Proteomes" id="UP000184550">
    <property type="component" value="Unassembled WGS sequence"/>
</dbReference>
<sequence>MKIRTDSQIDEARIELIPLIDVVFCILTFFILASLQLTRQQAINVDLPKASTGETQMQKMLIVGIDQAGRTYIEQQLVNLDQLDRALLRFRRWNPNGLIVLYAPKEALYNDVVSILDRLRAIGGERVALATLPSSQEIQPPTNPLNPTLTPPNPSNLTPPFAPTTPNSGDTLPSISPISPTLPNSPNRLPSQNSPVLTPSIPEPDNTNPLLPQLPSSDNTFPSEGEGQKGF</sequence>
<feature type="compositionally biased region" description="Polar residues" evidence="8">
    <location>
        <begin position="188"/>
        <end position="197"/>
    </location>
</feature>
<dbReference type="GO" id="GO:0022857">
    <property type="term" value="F:transmembrane transporter activity"/>
    <property type="evidence" value="ECO:0007669"/>
    <property type="project" value="InterPro"/>
</dbReference>